<gene>
    <name evidence="2" type="ORF">AXK61_01100</name>
</gene>
<dbReference type="EMBL" id="LSRE01000001">
    <property type="protein sequence ID" value="KXP01441.1"/>
    <property type="molecule type" value="Genomic_DNA"/>
</dbReference>
<organism evidence="2 3">
    <name type="scientific">Tsukamurella pseudospumae</name>
    <dbReference type="NCBI Taxonomy" id="239498"/>
    <lineage>
        <taxon>Bacteria</taxon>
        <taxon>Bacillati</taxon>
        <taxon>Actinomycetota</taxon>
        <taxon>Actinomycetes</taxon>
        <taxon>Mycobacteriales</taxon>
        <taxon>Tsukamurellaceae</taxon>
        <taxon>Tsukamurella</taxon>
    </lineage>
</organism>
<proteinExistence type="predicted"/>
<accession>A0A137ZTC7</accession>
<protein>
    <recommendedName>
        <fullName evidence="4">Tat pathway signal protein</fullName>
    </recommendedName>
</protein>
<feature type="chain" id="PRO_5046529191" description="Tat pathway signal protein" evidence="1">
    <location>
        <begin position="37"/>
        <end position="416"/>
    </location>
</feature>
<sequence length="416" mass="44487">MHVLRRSNDLRARTLVAVLALIAGCATLAPSAPAAAAPSFLDGRVTNGEGESAGGIAAALPDTRAELEPLLATARRSGASPQRYATLLHQYWLVRGADRAGIDLAKWDPALGLGPNRGNVDKVYINYLGLARERPELYWAGMAGIAGVSFAAGFYDLDDVASIMSVPGVGTLATAIGGVVNAVGPQQVLSALPADVRLLVTRGPGLTDADLRWYIQRLLIMQKHIFIDMVPMHEAYLDGGAEAIGEYARAGLMDDNMRRAWDSVAANTPARLTDALVRMASREQNQIVADQWDVTSAGRGVMGRVMSYVTTLAGKPAVPDTPAPGNYAPIDVRIEPGPVRVRAPLPAFNWADRAPRWKFIADELAPKYAAAIQRHPAETRALLATPFPELAARGRLMQRVPVVLADLTTGWWVGPA</sequence>
<keyword evidence="3" id="KW-1185">Reference proteome</keyword>
<evidence type="ECO:0008006" key="4">
    <source>
        <dbReference type="Google" id="ProtNLM"/>
    </source>
</evidence>
<dbReference type="RefSeq" id="WP_068743344.1">
    <property type="nucleotide sequence ID" value="NZ_LSRE01000001.1"/>
</dbReference>
<dbReference type="Proteomes" id="UP000070409">
    <property type="component" value="Unassembled WGS sequence"/>
</dbReference>
<comment type="caution">
    <text evidence="2">The sequence shown here is derived from an EMBL/GenBank/DDBJ whole genome shotgun (WGS) entry which is preliminary data.</text>
</comment>
<reference evidence="2 3" key="1">
    <citation type="submission" date="2016-02" db="EMBL/GenBank/DDBJ databases">
        <authorList>
            <person name="Teng J.L."/>
            <person name="Tang Y."/>
            <person name="Huang Y."/>
            <person name="Guo F."/>
            <person name="Wei W."/>
            <person name="Chen J.H."/>
            <person name="Wong S.Y."/>
            <person name="Lau S.K."/>
            <person name="Woo P.C."/>
        </authorList>
    </citation>
    <scope>NUCLEOTIDE SEQUENCE [LARGE SCALE GENOMIC DNA]</scope>
    <source>
        <strain evidence="2 3">JCM 13375</strain>
    </source>
</reference>
<evidence type="ECO:0000313" key="3">
    <source>
        <dbReference type="Proteomes" id="UP000070409"/>
    </source>
</evidence>
<evidence type="ECO:0000256" key="1">
    <source>
        <dbReference type="SAM" id="SignalP"/>
    </source>
</evidence>
<dbReference type="PROSITE" id="PS51257">
    <property type="entry name" value="PROKAR_LIPOPROTEIN"/>
    <property type="match status" value="1"/>
</dbReference>
<evidence type="ECO:0000313" key="2">
    <source>
        <dbReference type="EMBL" id="KXP01441.1"/>
    </source>
</evidence>
<feature type="signal peptide" evidence="1">
    <location>
        <begin position="1"/>
        <end position="36"/>
    </location>
</feature>
<name>A0A137ZTC7_9ACTN</name>
<keyword evidence="1" id="KW-0732">Signal</keyword>